<accession>R1HJR8</accession>
<keyword evidence="1" id="KW-0677">Repeat</keyword>
<proteinExistence type="predicted"/>
<feature type="compositionally biased region" description="Pro residues" evidence="4">
    <location>
        <begin position="270"/>
        <end position="298"/>
    </location>
</feature>
<organism evidence="5 6">
    <name type="scientific">Amycolatopsis vancoresmycina DSM 44592</name>
    <dbReference type="NCBI Taxonomy" id="1292037"/>
    <lineage>
        <taxon>Bacteria</taxon>
        <taxon>Bacillati</taxon>
        <taxon>Actinomycetota</taxon>
        <taxon>Actinomycetes</taxon>
        <taxon>Pseudonocardiales</taxon>
        <taxon>Pseudonocardiaceae</taxon>
        <taxon>Amycolatopsis</taxon>
    </lineage>
</organism>
<feature type="region of interest" description="Disordered" evidence="4">
    <location>
        <begin position="261"/>
        <end position="298"/>
    </location>
</feature>
<dbReference type="PANTHER" id="PTHR24124">
    <property type="entry name" value="ANKYRIN REPEAT FAMILY A"/>
    <property type="match status" value="1"/>
</dbReference>
<evidence type="ECO:0000256" key="2">
    <source>
        <dbReference type="ARBA" id="ARBA00023043"/>
    </source>
</evidence>
<dbReference type="PATRIC" id="fig|1292037.4.peg.7666"/>
<evidence type="ECO:0000313" key="5">
    <source>
        <dbReference type="EMBL" id="EOD60591.1"/>
    </source>
</evidence>
<feature type="repeat" description="ANK" evidence="3">
    <location>
        <begin position="138"/>
        <end position="170"/>
    </location>
</feature>
<dbReference type="AlphaFoldDB" id="R1HJR8"/>
<dbReference type="PANTHER" id="PTHR24124:SF14">
    <property type="entry name" value="CHROMOSOME UNDETERMINED SCAFFOLD_25, WHOLE GENOME SHOTGUN SEQUENCE"/>
    <property type="match status" value="1"/>
</dbReference>
<keyword evidence="2 3" id="KW-0040">ANK repeat</keyword>
<evidence type="ECO:0000256" key="1">
    <source>
        <dbReference type="ARBA" id="ARBA00022737"/>
    </source>
</evidence>
<dbReference type="InterPro" id="IPR002110">
    <property type="entry name" value="Ankyrin_rpt"/>
</dbReference>
<dbReference type="GO" id="GO:0010468">
    <property type="term" value="P:regulation of gene expression"/>
    <property type="evidence" value="ECO:0007669"/>
    <property type="project" value="TreeGrafter"/>
</dbReference>
<comment type="caution">
    <text evidence="5">The sequence shown here is derived from an EMBL/GenBank/DDBJ whole genome shotgun (WGS) entry which is preliminary data.</text>
</comment>
<gene>
    <name evidence="5" type="ORF">H480_40910</name>
</gene>
<dbReference type="PROSITE" id="PS50297">
    <property type="entry name" value="ANK_REP_REGION"/>
    <property type="match status" value="1"/>
</dbReference>
<dbReference type="InterPro" id="IPR036770">
    <property type="entry name" value="Ankyrin_rpt-contain_sf"/>
</dbReference>
<keyword evidence="6" id="KW-1185">Reference proteome</keyword>
<evidence type="ECO:0000256" key="3">
    <source>
        <dbReference type="PROSITE-ProRule" id="PRU00023"/>
    </source>
</evidence>
<evidence type="ECO:0000313" key="6">
    <source>
        <dbReference type="Proteomes" id="UP000014139"/>
    </source>
</evidence>
<dbReference type="Pfam" id="PF12796">
    <property type="entry name" value="Ank_2"/>
    <property type="match status" value="1"/>
</dbReference>
<name>R1HJR8_9PSEU</name>
<dbReference type="OrthoDB" id="278248at2"/>
<protein>
    <submittedName>
        <fullName evidence="5">Ankyrin</fullName>
    </submittedName>
</protein>
<sequence length="298" mass="30504">MRTDERIGRALAARDGAAIAGLAEQGVDLGDIAVDTVAGARTLLDEVLRLGDVELLRAVLAAPGISAARGLPDHGYWEWAQDAPLPVIREFLVAPGADLAHADADGYTILHEVAAGRADPAVLGWLAGRMPADPVAANGTTPFFAAAVHGHLEAASVLLRAGADPNAVNRDTGWTALTTAVVAGRDDLVRGLLAFDGVDVNHADAEGATALHHAARLGLGSTVELLVSRPGTDPSLVDDLGRTAVMDAALRGHTAVVDVLRRADPDAPVDAPPPPPPVDDLPEPNPVPPIADPPPGAP</sequence>
<reference evidence="5 6" key="1">
    <citation type="submission" date="2013-02" db="EMBL/GenBank/DDBJ databases">
        <title>Draft genome sequence of Amycolatopsis vancoresmycina strain DSM 44592T.</title>
        <authorList>
            <person name="Kumar S."/>
            <person name="Kaur N."/>
            <person name="Kaur C."/>
            <person name="Raghava G.P.S."/>
            <person name="Mayilraj S."/>
        </authorList>
    </citation>
    <scope>NUCLEOTIDE SEQUENCE [LARGE SCALE GENOMIC DNA]</scope>
    <source>
        <strain evidence="5 6">DSM 44592</strain>
    </source>
</reference>
<dbReference type="eggNOG" id="COG0666">
    <property type="taxonomic scope" value="Bacteria"/>
</dbReference>
<dbReference type="RefSeq" id="WP_004561356.1">
    <property type="nucleotide sequence ID" value="NZ_AOUO01000706.1"/>
</dbReference>
<dbReference type="SMART" id="SM00248">
    <property type="entry name" value="ANK"/>
    <property type="match status" value="5"/>
</dbReference>
<dbReference type="PROSITE" id="PS50088">
    <property type="entry name" value="ANK_REPEAT"/>
    <property type="match status" value="1"/>
</dbReference>
<dbReference type="SUPFAM" id="SSF48403">
    <property type="entry name" value="Ankyrin repeat"/>
    <property type="match status" value="1"/>
</dbReference>
<dbReference type="EMBL" id="AOUO01000706">
    <property type="protein sequence ID" value="EOD60591.1"/>
    <property type="molecule type" value="Genomic_DNA"/>
</dbReference>
<dbReference type="Gene3D" id="1.25.40.20">
    <property type="entry name" value="Ankyrin repeat-containing domain"/>
    <property type="match status" value="2"/>
</dbReference>
<dbReference type="Proteomes" id="UP000014139">
    <property type="component" value="Unassembled WGS sequence"/>
</dbReference>
<dbReference type="Pfam" id="PF00023">
    <property type="entry name" value="Ank"/>
    <property type="match status" value="1"/>
</dbReference>
<evidence type="ECO:0000256" key="4">
    <source>
        <dbReference type="SAM" id="MobiDB-lite"/>
    </source>
</evidence>